<dbReference type="EMBL" id="BDSP01000071">
    <property type="protein sequence ID" value="GAX13623.1"/>
    <property type="molecule type" value="Genomic_DNA"/>
</dbReference>
<dbReference type="InterPro" id="IPR011421">
    <property type="entry name" value="BCNT-C"/>
</dbReference>
<proteinExistence type="predicted"/>
<sequence length="204" mass="23021">MMQEKEQKRSAGAHLALSGIQEEAVNRAFEKLFGYPWGTHFALHHGETSDSKLSSSRQENILCEIFGPETAAQILLKNPTLQKKEIKVVRKPQYYKTSKPSTSSTVPQPALSAAFKSQAVTAPRKGGVQNLLQELSGPQTITTVAKTHADWGQFKEQTGLGDKLEEQAESKAAFLKRQDFLGRVDHRKFELEKKDRERERMQRK</sequence>
<name>A0A1Z5JHY3_FISSO</name>
<feature type="domain" description="BCNT-C" evidence="1">
    <location>
        <begin position="122"/>
        <end position="202"/>
    </location>
</feature>
<keyword evidence="3" id="KW-1185">Reference proteome</keyword>
<dbReference type="PROSITE" id="PS51279">
    <property type="entry name" value="BCNT_C"/>
    <property type="match status" value="1"/>
</dbReference>
<evidence type="ECO:0000259" key="1">
    <source>
        <dbReference type="PROSITE" id="PS51279"/>
    </source>
</evidence>
<protein>
    <recommendedName>
        <fullName evidence="1">BCNT-C domain-containing protein</fullName>
    </recommendedName>
</protein>
<evidence type="ECO:0000313" key="2">
    <source>
        <dbReference type="EMBL" id="GAX13623.1"/>
    </source>
</evidence>
<dbReference type="PANTHER" id="PTHR48407:SF1">
    <property type="entry name" value="CRANIOFACIAL DEVELOPMENT PROTEIN 1"/>
    <property type="match status" value="1"/>
</dbReference>
<accession>A0A1Z5JHY3</accession>
<dbReference type="OrthoDB" id="445677at2759"/>
<dbReference type="InterPro" id="IPR027124">
    <property type="entry name" value="Swc5/CFDP1/2"/>
</dbReference>
<gene>
    <name evidence="2" type="ORF">FisN_14Lu375</name>
</gene>
<dbReference type="Pfam" id="PF07572">
    <property type="entry name" value="BCNT"/>
    <property type="match status" value="1"/>
</dbReference>
<dbReference type="InParanoid" id="A0A1Z5JHY3"/>
<organism evidence="2 3">
    <name type="scientific">Fistulifera solaris</name>
    <name type="common">Oleaginous diatom</name>
    <dbReference type="NCBI Taxonomy" id="1519565"/>
    <lineage>
        <taxon>Eukaryota</taxon>
        <taxon>Sar</taxon>
        <taxon>Stramenopiles</taxon>
        <taxon>Ochrophyta</taxon>
        <taxon>Bacillariophyta</taxon>
        <taxon>Bacillariophyceae</taxon>
        <taxon>Bacillariophycidae</taxon>
        <taxon>Naviculales</taxon>
        <taxon>Naviculaceae</taxon>
        <taxon>Fistulifera</taxon>
    </lineage>
</organism>
<comment type="caution">
    <text evidence="2">The sequence shown here is derived from an EMBL/GenBank/DDBJ whole genome shotgun (WGS) entry which is preliminary data.</text>
</comment>
<dbReference type="Proteomes" id="UP000198406">
    <property type="component" value="Unassembled WGS sequence"/>
</dbReference>
<reference evidence="2 3" key="1">
    <citation type="journal article" date="2015" name="Plant Cell">
        <title>Oil accumulation by the oleaginous diatom Fistulifera solaris as revealed by the genome and transcriptome.</title>
        <authorList>
            <person name="Tanaka T."/>
            <person name="Maeda Y."/>
            <person name="Veluchamy A."/>
            <person name="Tanaka M."/>
            <person name="Abida H."/>
            <person name="Marechal E."/>
            <person name="Bowler C."/>
            <person name="Muto M."/>
            <person name="Sunaga Y."/>
            <person name="Tanaka M."/>
            <person name="Yoshino T."/>
            <person name="Taniguchi T."/>
            <person name="Fukuda Y."/>
            <person name="Nemoto M."/>
            <person name="Matsumoto M."/>
            <person name="Wong P.S."/>
            <person name="Aburatani S."/>
            <person name="Fujibuchi W."/>
        </authorList>
    </citation>
    <scope>NUCLEOTIDE SEQUENCE [LARGE SCALE GENOMIC DNA]</scope>
    <source>
        <strain evidence="2 3">JPCC DA0580</strain>
    </source>
</reference>
<dbReference type="PANTHER" id="PTHR48407">
    <property type="entry name" value="CRANIOFACIAL DEVELOPMENT PROTEIN 1"/>
    <property type="match status" value="1"/>
</dbReference>
<dbReference type="AlphaFoldDB" id="A0A1Z5JHY3"/>
<evidence type="ECO:0000313" key="3">
    <source>
        <dbReference type="Proteomes" id="UP000198406"/>
    </source>
</evidence>